<feature type="domain" description="Glycosyltransferase 2-like" evidence="2">
    <location>
        <begin position="3"/>
        <end position="147"/>
    </location>
</feature>
<evidence type="ECO:0000259" key="2">
    <source>
        <dbReference type="Pfam" id="PF00535"/>
    </source>
</evidence>
<dbReference type="GO" id="GO:0016757">
    <property type="term" value="F:glycosyltransferase activity"/>
    <property type="evidence" value="ECO:0007669"/>
    <property type="project" value="UniProtKB-KW"/>
</dbReference>
<dbReference type="InterPro" id="IPR029044">
    <property type="entry name" value="Nucleotide-diphossugar_trans"/>
</dbReference>
<dbReference type="SUPFAM" id="SSF53448">
    <property type="entry name" value="Nucleotide-diphospho-sugar transferases"/>
    <property type="match status" value="1"/>
</dbReference>
<keyword evidence="3" id="KW-0328">Glycosyltransferase</keyword>
<dbReference type="Proteomes" id="UP001168642">
    <property type="component" value="Unassembled WGS sequence"/>
</dbReference>
<feature type="transmembrane region" description="Helical" evidence="1">
    <location>
        <begin position="287"/>
        <end position="307"/>
    </location>
</feature>
<feature type="transmembrane region" description="Helical" evidence="1">
    <location>
        <begin position="265"/>
        <end position="281"/>
    </location>
</feature>
<name>A0ABT8VQV2_9FLAO</name>
<sequence length="315" mass="35893">MFSFIIPLYNRPEEIDELLFSLTKQNYPKPFEIVIVEDGSDNNAKEIVESYRDRLNIQYFLTHNRGAGMARNYGMSQAKGDYFIVLDSDVLVPANYLKKVKKALQANYTDAFGGPDAAHPSFTSLQKAINFSMTSMMTTGGIRGKKKGVGKFQPRSFNLGISKKAFESTGGFSSMKIGEDIDLSFRLWEHGFETQLIEKAFVYHKRRTSIEAFYKQTFKFGSARPVLNKKYPGSAKLTYWFPSVFITGFIVSSILFMLGSWELITLYYLYFMLLFMSSLIVNKNITVAFLSIITTLVQMTGYGFGFLKSMFFKNC</sequence>
<dbReference type="EC" id="2.4.-.-" evidence="3"/>
<dbReference type="EMBL" id="JAUMIT010000002">
    <property type="protein sequence ID" value="MDO3694346.1"/>
    <property type="molecule type" value="Genomic_DNA"/>
</dbReference>
<comment type="caution">
    <text evidence="3">The sequence shown here is derived from an EMBL/GenBank/DDBJ whole genome shotgun (WGS) entry which is preliminary data.</text>
</comment>
<feature type="transmembrane region" description="Helical" evidence="1">
    <location>
        <begin position="239"/>
        <end position="258"/>
    </location>
</feature>
<evidence type="ECO:0000313" key="4">
    <source>
        <dbReference type="Proteomes" id="UP001168642"/>
    </source>
</evidence>
<dbReference type="RefSeq" id="WP_302883597.1">
    <property type="nucleotide sequence ID" value="NZ_JAUMIT010000002.1"/>
</dbReference>
<dbReference type="InterPro" id="IPR001173">
    <property type="entry name" value="Glyco_trans_2-like"/>
</dbReference>
<protein>
    <submittedName>
        <fullName evidence="3">Glycosyltransferase</fullName>
        <ecNumber evidence="3">2.4.-.-</ecNumber>
    </submittedName>
</protein>
<keyword evidence="4" id="KW-1185">Reference proteome</keyword>
<evidence type="ECO:0000256" key="1">
    <source>
        <dbReference type="SAM" id="Phobius"/>
    </source>
</evidence>
<gene>
    <name evidence="3" type="ORF">QVZ41_05735</name>
</gene>
<keyword evidence="1" id="KW-0472">Membrane</keyword>
<keyword evidence="1" id="KW-0812">Transmembrane</keyword>
<keyword evidence="1" id="KW-1133">Transmembrane helix</keyword>
<dbReference type="PANTHER" id="PTHR22916:SF64">
    <property type="entry name" value="TRANSFERASE, PUTATIVE-RELATED"/>
    <property type="match status" value="1"/>
</dbReference>
<dbReference type="PANTHER" id="PTHR22916">
    <property type="entry name" value="GLYCOSYLTRANSFERASE"/>
    <property type="match status" value="1"/>
</dbReference>
<evidence type="ECO:0000313" key="3">
    <source>
        <dbReference type="EMBL" id="MDO3694346.1"/>
    </source>
</evidence>
<reference evidence="3" key="1">
    <citation type="submission" date="2023-07" db="EMBL/GenBank/DDBJ databases">
        <title>Wenyingzhuangia sp. chi5 genome sequencing and assembly.</title>
        <authorList>
            <person name="Park S."/>
        </authorList>
    </citation>
    <scope>NUCLEOTIDE SEQUENCE</scope>
    <source>
        <strain evidence="3">Chi5</strain>
    </source>
</reference>
<accession>A0ABT8VQV2</accession>
<dbReference type="Gene3D" id="3.90.550.10">
    <property type="entry name" value="Spore Coat Polysaccharide Biosynthesis Protein SpsA, Chain A"/>
    <property type="match status" value="1"/>
</dbReference>
<dbReference type="Pfam" id="PF00535">
    <property type="entry name" value="Glycos_transf_2"/>
    <property type="match status" value="1"/>
</dbReference>
<organism evidence="3 4">
    <name type="scientific">Wenyingzhuangia gilva</name>
    <dbReference type="NCBI Taxonomy" id="3057677"/>
    <lineage>
        <taxon>Bacteria</taxon>
        <taxon>Pseudomonadati</taxon>
        <taxon>Bacteroidota</taxon>
        <taxon>Flavobacteriia</taxon>
        <taxon>Flavobacteriales</taxon>
        <taxon>Flavobacteriaceae</taxon>
        <taxon>Wenyingzhuangia</taxon>
    </lineage>
</organism>
<proteinExistence type="predicted"/>
<keyword evidence="3" id="KW-0808">Transferase</keyword>